<name>A0A817A523_BRANA</name>
<organism evidence="1">
    <name type="scientific">Brassica napus</name>
    <name type="common">Rape</name>
    <dbReference type="NCBI Taxonomy" id="3708"/>
    <lineage>
        <taxon>Eukaryota</taxon>
        <taxon>Viridiplantae</taxon>
        <taxon>Streptophyta</taxon>
        <taxon>Embryophyta</taxon>
        <taxon>Tracheophyta</taxon>
        <taxon>Spermatophyta</taxon>
        <taxon>Magnoliopsida</taxon>
        <taxon>eudicotyledons</taxon>
        <taxon>Gunneridae</taxon>
        <taxon>Pentapetalae</taxon>
        <taxon>rosids</taxon>
        <taxon>malvids</taxon>
        <taxon>Brassicales</taxon>
        <taxon>Brassicaceae</taxon>
        <taxon>Brassiceae</taxon>
        <taxon>Brassica</taxon>
    </lineage>
</organism>
<evidence type="ECO:0000313" key="1">
    <source>
        <dbReference type="EMBL" id="CAF2243398.1"/>
    </source>
</evidence>
<dbReference type="EMBL" id="HG994362">
    <property type="protein sequence ID" value="CAF2243398.1"/>
    <property type="molecule type" value="Genomic_DNA"/>
</dbReference>
<proteinExistence type="predicted"/>
<dbReference type="Proteomes" id="UP001295469">
    <property type="component" value="Chromosome A08"/>
</dbReference>
<dbReference type="AlphaFoldDB" id="A0A817A523"/>
<accession>A0A817A523</accession>
<sequence>MHDESMQKVRSRPGLLDFFASGMGSIFARQLKEEPYSGTPESMELVEADNVEKMMMNVEKLAEIAVKVVWQGVSALLQ</sequence>
<protein>
    <submittedName>
        <fullName evidence="1">(rape) hypothetical protein</fullName>
    </submittedName>
</protein>
<gene>
    <name evidence="1" type="ORF">DARMORV10_A08P19410.1</name>
</gene>
<reference evidence="1" key="1">
    <citation type="submission" date="2021-01" db="EMBL/GenBank/DDBJ databases">
        <authorList>
            <consortium name="Genoscope - CEA"/>
            <person name="William W."/>
        </authorList>
    </citation>
    <scope>NUCLEOTIDE SEQUENCE</scope>
</reference>